<proteinExistence type="predicted"/>
<sequence length="267" mass="28714">MLPAKAIYALIGIANTLQTRLDDPPLQPPSTLVHTPSSCLADRTGTQTGTQTGPCGKYRSPGGSLAGTPSGDAAAPAENVEKEARVVSPWDVGHSRLKSTAILGGVRDWEVLVWNGEGEMLGAELPSQRASGMASLWGLGSLPLHAPGNLSRAGSLLGVCRHKGLIISSHRCPASSERLRVVCGLGEPVGAPLLGRVWREWLGLSFWWWAYKTATALRSILLCAKLLRHQLSTCWVQTRHNYIQGICGMMTFTRGRKTLHFQGNSFA</sequence>
<organism evidence="2 3">
    <name type="scientific">Trichoderma ghanense</name>
    <dbReference type="NCBI Taxonomy" id="65468"/>
    <lineage>
        <taxon>Eukaryota</taxon>
        <taxon>Fungi</taxon>
        <taxon>Dikarya</taxon>
        <taxon>Ascomycota</taxon>
        <taxon>Pezizomycotina</taxon>
        <taxon>Sordariomycetes</taxon>
        <taxon>Hypocreomycetidae</taxon>
        <taxon>Hypocreales</taxon>
        <taxon>Hypocreaceae</taxon>
        <taxon>Trichoderma</taxon>
    </lineage>
</organism>
<dbReference type="Proteomes" id="UP001642720">
    <property type="component" value="Unassembled WGS sequence"/>
</dbReference>
<protein>
    <submittedName>
        <fullName evidence="2">Uncharacterized protein</fullName>
    </submittedName>
</protein>
<gene>
    <name evidence="2" type="ORF">CCMA1212_005254</name>
</gene>
<dbReference type="EMBL" id="PPTA01000006">
    <property type="protein sequence ID" value="TFB02882.1"/>
    <property type="molecule type" value="Genomic_DNA"/>
</dbReference>
<comment type="caution">
    <text evidence="2">The sequence shown here is derived from an EMBL/GenBank/DDBJ whole genome shotgun (WGS) entry which is preliminary data.</text>
</comment>
<reference evidence="2 3" key="1">
    <citation type="submission" date="2018-01" db="EMBL/GenBank/DDBJ databases">
        <title>Genome characterization of the sugarcane-associated fungus Trichoderma ghanense CCMA-1212 and their application in lignocelulose bioconversion.</title>
        <authorList>
            <person name="Steindorff A.S."/>
            <person name="Mendes T.D."/>
            <person name="Vilela E.S.D."/>
            <person name="Rodrigues D.S."/>
            <person name="Formighieri E.F."/>
            <person name="Melo I.S."/>
            <person name="Favaro L.C.L."/>
        </authorList>
    </citation>
    <scope>NUCLEOTIDE SEQUENCE [LARGE SCALE GENOMIC DNA]</scope>
    <source>
        <strain evidence="2 3">CCMA-1212</strain>
    </source>
</reference>
<feature type="region of interest" description="Disordered" evidence="1">
    <location>
        <begin position="28"/>
        <end position="80"/>
    </location>
</feature>
<feature type="compositionally biased region" description="Low complexity" evidence="1">
    <location>
        <begin position="44"/>
        <end position="53"/>
    </location>
</feature>
<name>A0ABY2H5V2_9HYPO</name>
<evidence type="ECO:0000256" key="1">
    <source>
        <dbReference type="SAM" id="MobiDB-lite"/>
    </source>
</evidence>
<evidence type="ECO:0000313" key="2">
    <source>
        <dbReference type="EMBL" id="TFB02882.1"/>
    </source>
</evidence>
<accession>A0ABY2H5V2</accession>
<keyword evidence="3" id="KW-1185">Reference proteome</keyword>
<evidence type="ECO:0000313" key="3">
    <source>
        <dbReference type="Proteomes" id="UP001642720"/>
    </source>
</evidence>
<dbReference type="GeneID" id="300576972"/>
<dbReference type="RefSeq" id="XP_073559083.1">
    <property type="nucleotide sequence ID" value="XM_073702522.1"/>
</dbReference>
<feature type="compositionally biased region" description="Polar residues" evidence="1">
    <location>
        <begin position="29"/>
        <end position="38"/>
    </location>
</feature>